<accession>A0A0L0DBF3</accession>
<dbReference type="PANTHER" id="PTHR13587:SF7">
    <property type="entry name" value="INTEGRATOR COMPLEX SUBUNIT 3"/>
    <property type="match status" value="1"/>
</dbReference>
<organism evidence="3 4">
    <name type="scientific">Thecamonas trahens ATCC 50062</name>
    <dbReference type="NCBI Taxonomy" id="461836"/>
    <lineage>
        <taxon>Eukaryota</taxon>
        <taxon>Apusozoa</taxon>
        <taxon>Apusomonadida</taxon>
        <taxon>Apusomonadidae</taxon>
        <taxon>Thecamonas</taxon>
    </lineage>
</organism>
<dbReference type="GeneID" id="25560204"/>
<dbReference type="OrthoDB" id="2021145at2759"/>
<keyword evidence="4" id="KW-1185">Reference proteome</keyword>
<reference evidence="3 4" key="1">
    <citation type="submission" date="2010-05" db="EMBL/GenBank/DDBJ databases">
        <title>The Genome Sequence of Thecamonas trahens ATCC 50062.</title>
        <authorList>
            <consortium name="The Broad Institute Genome Sequencing Platform"/>
            <person name="Russ C."/>
            <person name="Cuomo C."/>
            <person name="Shea T."/>
            <person name="Young S.K."/>
            <person name="Zeng Q."/>
            <person name="Koehrsen M."/>
            <person name="Haas B."/>
            <person name="Borodovsky M."/>
            <person name="Guigo R."/>
            <person name="Alvarado L."/>
            <person name="Berlin A."/>
            <person name="Bochicchio J."/>
            <person name="Borenstein D."/>
            <person name="Chapman S."/>
            <person name="Chen Z."/>
            <person name="Freedman E."/>
            <person name="Gellesch M."/>
            <person name="Goldberg J."/>
            <person name="Griggs A."/>
            <person name="Gujja S."/>
            <person name="Heilman E."/>
            <person name="Heiman D."/>
            <person name="Hepburn T."/>
            <person name="Howarth C."/>
            <person name="Jen D."/>
            <person name="Larson L."/>
            <person name="Mehta T."/>
            <person name="Park D."/>
            <person name="Pearson M."/>
            <person name="Roberts A."/>
            <person name="Saif S."/>
            <person name="Shenoy N."/>
            <person name="Sisk P."/>
            <person name="Stolte C."/>
            <person name="Sykes S."/>
            <person name="Thomson T."/>
            <person name="Walk T."/>
            <person name="White J."/>
            <person name="Yandava C."/>
            <person name="Burger G."/>
            <person name="Gray M.W."/>
            <person name="Holland P.W.H."/>
            <person name="King N."/>
            <person name="Lang F.B.F."/>
            <person name="Roger A.J."/>
            <person name="Ruiz-Trillo I."/>
            <person name="Lander E."/>
            <person name="Nusbaum C."/>
        </authorList>
    </citation>
    <scope>NUCLEOTIDE SEQUENCE [LARGE SCALE GENOMIC DNA]</scope>
    <source>
        <strain evidence="3 4">ATCC 50062</strain>
    </source>
</reference>
<evidence type="ECO:0000259" key="2">
    <source>
        <dbReference type="Pfam" id="PF10189"/>
    </source>
</evidence>
<dbReference type="EMBL" id="GL349434">
    <property type="protein sequence ID" value="KNC48618.1"/>
    <property type="molecule type" value="Genomic_DNA"/>
</dbReference>
<feature type="compositionally biased region" description="Polar residues" evidence="1">
    <location>
        <begin position="459"/>
        <end position="476"/>
    </location>
</feature>
<dbReference type="RefSeq" id="XP_013762674.1">
    <property type="nucleotide sequence ID" value="XM_013907220.1"/>
</dbReference>
<dbReference type="eggNOG" id="KOG4262">
    <property type="taxonomic scope" value="Eukaryota"/>
</dbReference>
<dbReference type="GO" id="GO:0005737">
    <property type="term" value="C:cytoplasm"/>
    <property type="evidence" value="ECO:0007669"/>
    <property type="project" value="TreeGrafter"/>
</dbReference>
<protein>
    <recommendedName>
        <fullName evidence="2">Integrator complex subunit 3 N-terminal domain-containing protein</fullName>
    </recommendedName>
</protein>
<name>A0A0L0DBF3_THETB</name>
<evidence type="ECO:0000256" key="1">
    <source>
        <dbReference type="SAM" id="MobiDB-lite"/>
    </source>
</evidence>
<feature type="domain" description="Integrator complex subunit 3 N-terminal" evidence="2">
    <location>
        <begin position="251"/>
        <end position="395"/>
    </location>
</feature>
<dbReference type="AlphaFoldDB" id="A0A0L0DBF3"/>
<proteinExistence type="predicted"/>
<feature type="region of interest" description="Disordered" evidence="1">
    <location>
        <begin position="450"/>
        <end position="476"/>
    </location>
</feature>
<dbReference type="Pfam" id="PF10189">
    <property type="entry name" value="Ints3_N"/>
    <property type="match status" value="1"/>
</dbReference>
<evidence type="ECO:0000313" key="4">
    <source>
        <dbReference type="Proteomes" id="UP000054408"/>
    </source>
</evidence>
<dbReference type="InterPro" id="IPR019333">
    <property type="entry name" value="INTS3_N"/>
</dbReference>
<gene>
    <name evidence="3" type="ORF">AMSG_00395</name>
</gene>
<dbReference type="STRING" id="461836.A0A0L0DBF3"/>
<dbReference type="InterPro" id="IPR045334">
    <property type="entry name" value="INTS3"/>
</dbReference>
<sequence>MASAAAPPTSPVRVYARLDARDTEIDGEWEAAYAVLEQLVAGKEAEAAAEAVQEAAARGAAVAARLGVGIMYGVMAAGADVAAQDELLVLLPHAVTDGYAGCADRLAWLVTNRWRVVRPSAQMAALRLVDHLLRMRIVRFAHVLGLIASTLAPAVMGPLAAATLGWLCVALEPAAAWLAAEAPPVLAACLIALLEMEPSLGSRGHTQLRTSVQQLTSRLALQLPDALQPAGADAVLRLTAPFPEWQIAHEAAAASVFCRYRLDPQLAARLEWMAGHVQVGSQGRYQTWLVTSRGWSTARSDATLAELTSAIRFAVRCLRARSRATVPPWMLAGWLVGLGLQLGLDRVDQLGTALVSDWLTFTGAPHETARLEPAALLLRHSLPDFVPLASLVLSSLAAGAEMGPDPKARASAAVGAVVAAGLIPSPKTVFAAAPLSPELRSRLSRLLPSQQALPEAASGRQNDSAAQAEVQQCGTSHTDVPDELVLFGRHLRRLVEGDAASAGSDRDTLRALVSHVLAVDGRKGYSPTALAEWLQRCLQPDRVAIIDAVMGRASPLRDALASTWPGASLAAWLLATNDSSVWPSIAALAPDDLGHLVTCLVTVWPERTVTALARLLQCSELTLTDDHRTATLASFAQHAGYAMLANFAELRASTGATLLAAPIHGSEPVFDASLNWEEETQARMWAVLDAELAAVDEPAALLQSLLAVAGASPVARLFLHRTRATLAGSNKRRRDQALS</sequence>
<evidence type="ECO:0000313" key="3">
    <source>
        <dbReference type="EMBL" id="KNC48618.1"/>
    </source>
</evidence>
<dbReference type="Proteomes" id="UP000054408">
    <property type="component" value="Unassembled WGS sequence"/>
</dbReference>
<dbReference type="PANTHER" id="PTHR13587">
    <property type="entry name" value="INTEGRATOR COMPLEX SUBUNIT 3"/>
    <property type="match status" value="1"/>
</dbReference>